<evidence type="ECO:0000259" key="2">
    <source>
        <dbReference type="Pfam" id="PF11795"/>
    </source>
</evidence>
<dbReference type="InterPro" id="IPR024534">
    <property type="entry name" value="JetD_C"/>
</dbReference>
<organism evidence="3 4">
    <name type="scientific">Xenorhabdus griffiniae</name>
    <dbReference type="NCBI Taxonomy" id="351672"/>
    <lineage>
        <taxon>Bacteria</taxon>
        <taxon>Pseudomonadati</taxon>
        <taxon>Pseudomonadota</taxon>
        <taxon>Gammaproteobacteria</taxon>
        <taxon>Enterobacterales</taxon>
        <taxon>Morganellaceae</taxon>
        <taxon>Xenorhabdus</taxon>
    </lineage>
</organism>
<gene>
    <name evidence="3" type="ORF">QL112_018345</name>
</gene>
<evidence type="ECO:0000313" key="3">
    <source>
        <dbReference type="EMBL" id="WNH01723.1"/>
    </source>
</evidence>
<dbReference type="RefSeq" id="WP_189760890.1">
    <property type="nucleotide sequence ID" value="NZ_CAWPOC010000026.1"/>
</dbReference>
<evidence type="ECO:0000313" key="4">
    <source>
        <dbReference type="Proteomes" id="UP001300348"/>
    </source>
</evidence>
<reference evidence="3 4" key="1">
    <citation type="journal article" date="2023" name="Access Microbiol">
        <title>The genome of a steinernematid-associated Pseudomonas piscis bacterium encodes the biosynthesis of insect toxins.</title>
        <authorList>
            <person name="Awori R.M."/>
            <person name="Hendre P."/>
            <person name="Amugune N.O."/>
        </authorList>
    </citation>
    <scope>NUCLEOTIDE SEQUENCE [LARGE SCALE GENOMIC DNA]</scope>
    <source>
        <strain evidence="3 4">97</strain>
    </source>
</reference>
<dbReference type="Pfam" id="PF09983">
    <property type="entry name" value="JetD_C"/>
    <property type="match status" value="1"/>
</dbReference>
<dbReference type="GeneID" id="88857559"/>
<name>A0ABY9XGJ9_9GAMM</name>
<proteinExistence type="predicted"/>
<dbReference type="InterPro" id="IPR014544">
    <property type="entry name" value="UCP028408"/>
</dbReference>
<feature type="domain" description="DUF3322" evidence="2">
    <location>
        <begin position="4"/>
        <end position="186"/>
    </location>
</feature>
<feature type="domain" description="Wadjet protein JetD C-terminal" evidence="1">
    <location>
        <begin position="205"/>
        <end position="375"/>
    </location>
</feature>
<keyword evidence="4" id="KW-1185">Reference proteome</keyword>
<evidence type="ECO:0000259" key="1">
    <source>
        <dbReference type="Pfam" id="PF09983"/>
    </source>
</evidence>
<sequence length="381" mass="43455">MNSPDEIAKKLSNQWYNSKLRAERLLPPGNWPLSLPIGKPTSREFTKNTQQVLEHVQAWRNVKIGRVEWELVSYRASNMPISMPLRWVLQKPSEWINATKDPVVSCEFRLLEEIIEHVNTVFHPLLIKNRSLWIYRNPQEVITAAKLANRLTPGYANGLPLRLLSGLGVDTKFIENNTSLLTRLLDERFMGEASKQGLTDFLDALDENNHWVLVIPLSPELLPFKKSKVTTAELAEIKLPAARLLIIENEQCQHQLPTLPDTIAILGTGLDLQWLSNPALKEKSVAYWGDMDTWGLLMLARARKYHPTLSALLMHRELFDEHASHRAVPEPVKAQDTIPDGLLNEEANFYYYLANLQCGRLEQEFLPIDVVTSALMSWGTD</sequence>
<dbReference type="PIRSF" id="PIRSF028408">
    <property type="entry name" value="UCP028408"/>
    <property type="match status" value="1"/>
</dbReference>
<protein>
    <submittedName>
        <fullName evidence="3">DUF2220 family protein</fullName>
    </submittedName>
</protein>
<dbReference type="Proteomes" id="UP001300348">
    <property type="component" value="Chromosome"/>
</dbReference>
<dbReference type="EMBL" id="CP133647">
    <property type="protein sequence ID" value="WNH01723.1"/>
    <property type="molecule type" value="Genomic_DNA"/>
</dbReference>
<dbReference type="Pfam" id="PF11795">
    <property type="entry name" value="DUF3322"/>
    <property type="match status" value="1"/>
</dbReference>
<accession>A0ABY9XGJ9</accession>
<dbReference type="InterPro" id="IPR024537">
    <property type="entry name" value="DUF3322"/>
</dbReference>